<feature type="transmembrane region" description="Helical" evidence="1">
    <location>
        <begin position="31"/>
        <end position="50"/>
    </location>
</feature>
<sequence>MTGLSALLIFVGLFFAGGAVSFWKQQLPKGVIGLLAGASVLALLAGILRLDWWS</sequence>
<keyword evidence="1" id="KW-0812">Transmembrane</keyword>
<proteinExistence type="predicted"/>
<name>A0ABN2VYY2_9ACTN</name>
<evidence type="ECO:0000313" key="2">
    <source>
        <dbReference type="EMBL" id="GAA2078082.1"/>
    </source>
</evidence>
<evidence type="ECO:0000313" key="3">
    <source>
        <dbReference type="Proteomes" id="UP001500016"/>
    </source>
</evidence>
<dbReference type="RefSeq" id="WP_344528999.1">
    <property type="nucleotide sequence ID" value="NZ_BAAAPE010000008.1"/>
</dbReference>
<keyword evidence="1" id="KW-1133">Transmembrane helix</keyword>
<keyword evidence="3" id="KW-1185">Reference proteome</keyword>
<comment type="caution">
    <text evidence="2">The sequence shown here is derived from an EMBL/GenBank/DDBJ whole genome shotgun (WGS) entry which is preliminary data.</text>
</comment>
<reference evidence="2 3" key="1">
    <citation type="journal article" date="2019" name="Int. J. Syst. Evol. Microbiol.">
        <title>The Global Catalogue of Microorganisms (GCM) 10K type strain sequencing project: providing services to taxonomists for standard genome sequencing and annotation.</title>
        <authorList>
            <consortium name="The Broad Institute Genomics Platform"/>
            <consortium name="The Broad Institute Genome Sequencing Center for Infectious Disease"/>
            <person name="Wu L."/>
            <person name="Ma J."/>
        </authorList>
    </citation>
    <scope>NUCLEOTIDE SEQUENCE [LARGE SCALE GENOMIC DNA]</scope>
    <source>
        <strain evidence="2 3">JCM 15478</strain>
    </source>
</reference>
<protein>
    <recommendedName>
        <fullName evidence="4">Amidotransferase</fullName>
    </recommendedName>
</protein>
<accession>A0ABN2VYY2</accession>
<dbReference type="Proteomes" id="UP001500016">
    <property type="component" value="Unassembled WGS sequence"/>
</dbReference>
<dbReference type="EMBL" id="BAAAPE010000008">
    <property type="protein sequence ID" value="GAA2078082.1"/>
    <property type="molecule type" value="Genomic_DNA"/>
</dbReference>
<evidence type="ECO:0000256" key="1">
    <source>
        <dbReference type="SAM" id="Phobius"/>
    </source>
</evidence>
<organism evidence="2 3">
    <name type="scientific">Streptomyces albiaxialis</name>
    <dbReference type="NCBI Taxonomy" id="329523"/>
    <lineage>
        <taxon>Bacteria</taxon>
        <taxon>Bacillati</taxon>
        <taxon>Actinomycetota</taxon>
        <taxon>Actinomycetes</taxon>
        <taxon>Kitasatosporales</taxon>
        <taxon>Streptomycetaceae</taxon>
        <taxon>Streptomyces</taxon>
    </lineage>
</organism>
<gene>
    <name evidence="2" type="ORF">GCM10009801_34710</name>
</gene>
<evidence type="ECO:0008006" key="4">
    <source>
        <dbReference type="Google" id="ProtNLM"/>
    </source>
</evidence>
<keyword evidence="1" id="KW-0472">Membrane</keyword>